<reference evidence="2" key="1">
    <citation type="submission" date="2025-08" db="UniProtKB">
        <authorList>
            <consortium name="RefSeq"/>
        </authorList>
    </citation>
    <scope>IDENTIFICATION</scope>
</reference>
<evidence type="ECO:0000313" key="2">
    <source>
        <dbReference type="RefSeq" id="XP_014673953.1"/>
    </source>
</evidence>
<organism evidence="1 2">
    <name type="scientific">Priapulus caudatus</name>
    <name type="common">Priapulid worm</name>
    <dbReference type="NCBI Taxonomy" id="37621"/>
    <lineage>
        <taxon>Eukaryota</taxon>
        <taxon>Metazoa</taxon>
        <taxon>Ecdysozoa</taxon>
        <taxon>Scalidophora</taxon>
        <taxon>Priapulida</taxon>
        <taxon>Priapulimorpha</taxon>
        <taxon>Priapulimorphida</taxon>
        <taxon>Priapulidae</taxon>
        <taxon>Priapulus</taxon>
    </lineage>
</organism>
<keyword evidence="1" id="KW-1185">Reference proteome</keyword>
<protein>
    <submittedName>
        <fullName evidence="2">Uncharacterized protein LOC106814172</fullName>
    </submittedName>
</protein>
<dbReference type="PANTHER" id="PTHR47331:SF1">
    <property type="entry name" value="GAG-LIKE PROTEIN"/>
    <property type="match status" value="1"/>
</dbReference>
<dbReference type="RefSeq" id="XP_014673953.1">
    <property type="nucleotide sequence ID" value="XM_014818467.1"/>
</dbReference>
<dbReference type="GeneID" id="106814172"/>
<accession>A0ABM1EP32</accession>
<sequence>MGDIDSMFYQVQVPSQDASFLRFLWWEGGETDKCPTEYQMMVHLFGANSSPSCANFALRKTAQDCTGLFNDDVIETVLRNFYVDDCLKSLNSTKHAISFSEDLQAVLSHGVSTYQSGSATAER</sequence>
<gene>
    <name evidence="2" type="primary">LOC106814172</name>
</gene>
<name>A0ABM1EP32_PRICU</name>
<dbReference type="SUPFAM" id="SSF56672">
    <property type="entry name" value="DNA/RNA polymerases"/>
    <property type="match status" value="1"/>
</dbReference>
<dbReference type="PANTHER" id="PTHR47331">
    <property type="entry name" value="PHD-TYPE DOMAIN-CONTAINING PROTEIN"/>
    <property type="match status" value="1"/>
</dbReference>
<evidence type="ECO:0000313" key="1">
    <source>
        <dbReference type="Proteomes" id="UP000695022"/>
    </source>
</evidence>
<dbReference type="Proteomes" id="UP000695022">
    <property type="component" value="Unplaced"/>
</dbReference>
<proteinExistence type="predicted"/>
<dbReference type="InterPro" id="IPR043502">
    <property type="entry name" value="DNA/RNA_pol_sf"/>
</dbReference>